<reference evidence="3 4" key="1">
    <citation type="submission" date="2019-07" db="EMBL/GenBank/DDBJ databases">
        <title>Whole genome shotgun sequence of Halolactibacillus alkaliphilus NBRC 103919.</title>
        <authorList>
            <person name="Hosoyama A."/>
            <person name="Uohara A."/>
            <person name="Ohji S."/>
            <person name="Ichikawa N."/>
        </authorList>
    </citation>
    <scope>NUCLEOTIDE SEQUENCE [LARGE SCALE GENOMIC DNA]</scope>
    <source>
        <strain evidence="3 4">NBRC 103919</strain>
    </source>
</reference>
<organism evidence="3 4">
    <name type="scientific">Halolactibacillus alkaliphilus</name>
    <dbReference type="NCBI Taxonomy" id="442899"/>
    <lineage>
        <taxon>Bacteria</taxon>
        <taxon>Bacillati</taxon>
        <taxon>Bacillota</taxon>
        <taxon>Bacilli</taxon>
        <taxon>Bacillales</taxon>
        <taxon>Bacillaceae</taxon>
        <taxon>Halolactibacillus</taxon>
    </lineage>
</organism>
<keyword evidence="4" id="KW-1185">Reference proteome</keyword>
<dbReference type="EMBL" id="BJYE01000003">
    <property type="protein sequence ID" value="GEN55863.1"/>
    <property type="molecule type" value="Genomic_DNA"/>
</dbReference>
<dbReference type="Pfam" id="PF19893">
    <property type="entry name" value="DUF6366"/>
    <property type="match status" value="1"/>
</dbReference>
<feature type="transmembrane region" description="Helical" evidence="2">
    <location>
        <begin position="46"/>
        <end position="63"/>
    </location>
</feature>
<evidence type="ECO:0000313" key="4">
    <source>
        <dbReference type="Proteomes" id="UP000321400"/>
    </source>
</evidence>
<accession>A0A511WYU5</accession>
<protein>
    <recommendedName>
        <fullName evidence="5">Phage capsid protein</fullName>
    </recommendedName>
</protein>
<proteinExistence type="predicted"/>
<evidence type="ECO:0000313" key="3">
    <source>
        <dbReference type="EMBL" id="GEN55863.1"/>
    </source>
</evidence>
<feature type="region of interest" description="Disordered" evidence="1">
    <location>
        <begin position="1"/>
        <end position="28"/>
    </location>
</feature>
<comment type="caution">
    <text evidence="3">The sequence shown here is derived from an EMBL/GenBank/DDBJ whole genome shotgun (WGS) entry which is preliminary data.</text>
</comment>
<evidence type="ECO:0008006" key="5">
    <source>
        <dbReference type="Google" id="ProtNLM"/>
    </source>
</evidence>
<dbReference type="RefSeq" id="WP_089799852.1">
    <property type="nucleotide sequence ID" value="NZ_BJYE01000003.1"/>
</dbReference>
<dbReference type="InterPro" id="IPR045946">
    <property type="entry name" value="DUF6366"/>
</dbReference>
<evidence type="ECO:0000256" key="1">
    <source>
        <dbReference type="SAM" id="MobiDB-lite"/>
    </source>
</evidence>
<dbReference type="AlphaFoldDB" id="A0A511WYU5"/>
<sequence length="64" mass="6957">MKLEDKSEALNQQERKASPTANSRDALERARYGSTKDLASSLSTKVLGVIILILIAAIFLIALL</sequence>
<dbReference type="Proteomes" id="UP000321400">
    <property type="component" value="Unassembled WGS sequence"/>
</dbReference>
<feature type="compositionally biased region" description="Basic and acidic residues" evidence="1">
    <location>
        <begin position="1"/>
        <end position="17"/>
    </location>
</feature>
<keyword evidence="2" id="KW-1133">Transmembrane helix</keyword>
<keyword evidence="2" id="KW-0472">Membrane</keyword>
<gene>
    <name evidence="3" type="ORF">HAL01_03270</name>
</gene>
<keyword evidence="2" id="KW-0812">Transmembrane</keyword>
<name>A0A511WYU5_9BACI</name>
<dbReference type="STRING" id="442899.SAMN05720591_10390"/>
<evidence type="ECO:0000256" key="2">
    <source>
        <dbReference type="SAM" id="Phobius"/>
    </source>
</evidence>